<accession>A0ABM8WDZ5</accession>
<dbReference type="RefSeq" id="WP_224038978.1">
    <property type="nucleotide sequence ID" value="NZ_CAJZAH010000001.1"/>
</dbReference>
<dbReference type="EMBL" id="CAJZAH010000001">
    <property type="protein sequence ID" value="CAG9165462.1"/>
    <property type="molecule type" value="Genomic_DNA"/>
</dbReference>
<proteinExistence type="predicted"/>
<gene>
    <name evidence="1" type="ORF">LMG21510_00097</name>
</gene>
<keyword evidence="2" id="KW-1185">Reference proteome</keyword>
<name>A0ABM8WDZ5_9BURK</name>
<comment type="caution">
    <text evidence="1">The sequence shown here is derived from an EMBL/GenBank/DDBJ whole genome shotgun (WGS) entry which is preliminary data.</text>
</comment>
<protein>
    <submittedName>
        <fullName evidence="1">Uncharacterized protein</fullName>
    </submittedName>
</protein>
<evidence type="ECO:0000313" key="1">
    <source>
        <dbReference type="EMBL" id="CAG9165462.1"/>
    </source>
</evidence>
<dbReference type="Proteomes" id="UP000721236">
    <property type="component" value="Unassembled WGS sequence"/>
</dbReference>
<sequence>MSKMKIEYEPKEVTEGMIVQLSATPPADGSKFQYTYRWKADAGSISGPSSTMGGADTRIVQWHTRGLEPGAYRITVSATLVDPPPEHMENIREAEASVMVAVHHRPLSASDLERMASGAREFARTLKSNIDGKMDSLTEQVSGIARGMDTLAQSGANGGNGQVPTLKVALQRSSLVPTADQALWPAIRHHTEMIGFNRYSEFINRVLCQGSDLDGGVPTGALEMGMPTIGDRREELLDRPTIHGVDSYELLRTATEVFLILECGIRIRHGELLDLTEEESRLGERPTLEGIVSRLQQYLGNTATLPYLTRVVTALMGPDPGRRDERLPYCDGILRRRFTCPTLIELIWSYWHEEGMLVQTLNAIALRFQNRHRGGDRDPLAHLAIDPLRPLNNLFWGYIQSEYKRLSVPRRAYEYDHHYGLTLYGKAVPQMRTADSRSKFLEAFHNLLYRAAVFFHEDADTTVVADGFPLLTALREVHLLLAEGAHNQFGDLPWTARVEMLIEQWLLSRPEIREFLRGRAMVPYKEPWMSQIDTMKKLQGWGDTSITHFRDLAVWGEQIVLSVRYGDWVDVNDQEQAKNWARYWRPEIQGYIHAYRAATGVDLSADSASDANNARRYLQPSVHLRNRLAEQQKRAGRP</sequence>
<evidence type="ECO:0000313" key="2">
    <source>
        <dbReference type="Proteomes" id="UP000721236"/>
    </source>
</evidence>
<organism evidence="1 2">
    <name type="scientific">Cupriavidus respiraculi</name>
    <dbReference type="NCBI Taxonomy" id="195930"/>
    <lineage>
        <taxon>Bacteria</taxon>
        <taxon>Pseudomonadati</taxon>
        <taxon>Pseudomonadota</taxon>
        <taxon>Betaproteobacteria</taxon>
        <taxon>Burkholderiales</taxon>
        <taxon>Burkholderiaceae</taxon>
        <taxon>Cupriavidus</taxon>
    </lineage>
</organism>
<reference evidence="1 2" key="1">
    <citation type="submission" date="2021-08" db="EMBL/GenBank/DDBJ databases">
        <authorList>
            <person name="Peeters C."/>
        </authorList>
    </citation>
    <scope>NUCLEOTIDE SEQUENCE [LARGE SCALE GENOMIC DNA]</scope>
    <source>
        <strain evidence="1 2">LMG 21510</strain>
    </source>
</reference>